<dbReference type="GO" id="GO:0005975">
    <property type="term" value="P:carbohydrate metabolic process"/>
    <property type="evidence" value="ECO:0007669"/>
    <property type="project" value="InterPro"/>
</dbReference>
<dbReference type="OrthoDB" id="1290266at2"/>
<gene>
    <name evidence="1" type="ORF">FLB_01950</name>
</gene>
<evidence type="ECO:0000313" key="1">
    <source>
        <dbReference type="EMBL" id="OAZ05396.1"/>
    </source>
</evidence>
<dbReference type="EMBL" id="JMTM01000007">
    <property type="protein sequence ID" value="OAZ05396.1"/>
    <property type="molecule type" value="Genomic_DNA"/>
</dbReference>
<dbReference type="SUPFAM" id="SSF88713">
    <property type="entry name" value="Glycoside hydrolase/deacetylase"/>
    <property type="match status" value="1"/>
</dbReference>
<dbReference type="AlphaFoldDB" id="A0A199XVW3"/>
<evidence type="ECO:0000313" key="2">
    <source>
        <dbReference type="Proteomes" id="UP000093807"/>
    </source>
</evidence>
<accession>A0A199XVW3</accession>
<organism evidence="1 2">
    <name type="scientific">Flavobacterium succinicans</name>
    <dbReference type="NCBI Taxonomy" id="29536"/>
    <lineage>
        <taxon>Bacteria</taxon>
        <taxon>Pseudomonadati</taxon>
        <taxon>Bacteroidota</taxon>
        <taxon>Flavobacteriia</taxon>
        <taxon>Flavobacteriales</taxon>
        <taxon>Flavobacteriaceae</taxon>
        <taxon>Flavobacterium</taxon>
    </lineage>
</organism>
<name>A0A199XVW3_9FLAO</name>
<dbReference type="RefSeq" id="WP_157490502.1">
    <property type="nucleotide sequence ID" value="NZ_JMTM01000007.1"/>
</dbReference>
<comment type="caution">
    <text evidence="1">The sequence shown here is derived from an EMBL/GenBank/DDBJ whole genome shotgun (WGS) entry which is preliminary data.</text>
</comment>
<proteinExistence type="predicted"/>
<dbReference type="InterPro" id="IPR011330">
    <property type="entry name" value="Glyco_hydro/deAcase_b/a-brl"/>
</dbReference>
<dbReference type="PATRIC" id="fig|29536.5.peg.202"/>
<sequence>MIHSISIVLPTATKQVVYDNSQPHKVSLSLEPFLSTELMFFDLEIKFTIPIAYYRSHDYQWIKSDRDWVANAFCPKIIKLNDGTLVQANVLEGLWEVHQKNKSVLLWRFNPQYAATITEYTNPSNDRVLRQVTPNFTNLPSLSLLFAKQNAIEFSRSKIPFSAIVCFTDHCDFDTAENLVLQRQFFKENNIKVTKGFFINHFSKRTENASYEHDAAELELWRQDGHELCYHSLTQSLRSPAESRGEFFSFCPPFPDLTTWIDHGYQPYNFSLYAQHTMANREYEANLKDKNIQNLWNYIDSGTATQGVINQLNPQHFTLGSFWKGAKGFGIYKKAQLMIKNIVFHFYGHPKILSQYRKVAGHFKKVVYQKDFGQLRALFKNGSALVYQLFKVFLLWNSTKNKPYPLAKYQPVFFKHKLFEKEFCVFQTLEMVDFKKALCRENIDVLIKEKGVCIAHTYFSVPLSYHRGKLFGTPTTIDPIVAQNFKGLSQEIQNKSIWNPTLQEWVEYWKPAENIELDVDTNGKIYVILPTTIKFRTIN</sequence>
<protein>
    <submittedName>
        <fullName evidence="1">Uncharacterized protein</fullName>
    </submittedName>
</protein>
<keyword evidence="2" id="KW-1185">Reference proteome</keyword>
<reference evidence="1 2" key="1">
    <citation type="submission" date="2016-06" db="EMBL/GenBank/DDBJ databases">
        <title>Draft genome sequence of Flavobacterium succinicans strain DD5b.</title>
        <authorList>
            <person name="Poehlein A."/>
            <person name="Daniel R."/>
            <person name="Simeonova D.D."/>
        </authorList>
    </citation>
    <scope>NUCLEOTIDE SEQUENCE [LARGE SCALE GENOMIC DNA]</scope>
    <source>
        <strain evidence="1 2">DD5b</strain>
    </source>
</reference>
<dbReference type="Proteomes" id="UP000093807">
    <property type="component" value="Unassembled WGS sequence"/>
</dbReference>